<evidence type="ECO:0000256" key="3">
    <source>
        <dbReference type="ARBA" id="ARBA00022833"/>
    </source>
</evidence>
<name>A0A5E7THX2_PSEFL</name>
<accession>A0A5E7THX2</accession>
<dbReference type="PANTHER" id="PTHR42813:SF2">
    <property type="entry name" value="DEHYDROGENASE, ZINC-CONTAINING, PUTATIVE (AFU_ORTHOLOGUE AFUA_2G02810)-RELATED"/>
    <property type="match status" value="1"/>
</dbReference>
<keyword evidence="2" id="KW-0479">Metal-binding</keyword>
<dbReference type="InterPro" id="IPR011032">
    <property type="entry name" value="GroES-like_sf"/>
</dbReference>
<dbReference type="Proteomes" id="UP000381378">
    <property type="component" value="Unassembled WGS sequence"/>
</dbReference>
<evidence type="ECO:0000256" key="2">
    <source>
        <dbReference type="ARBA" id="ARBA00022723"/>
    </source>
</evidence>
<dbReference type="Gene3D" id="3.40.50.720">
    <property type="entry name" value="NAD(P)-binding Rossmann-like Domain"/>
    <property type="match status" value="1"/>
</dbReference>
<keyword evidence="3" id="KW-0862">Zinc</keyword>
<organism evidence="4 5">
    <name type="scientific">Pseudomonas fluorescens</name>
    <dbReference type="NCBI Taxonomy" id="294"/>
    <lineage>
        <taxon>Bacteria</taxon>
        <taxon>Pseudomonadati</taxon>
        <taxon>Pseudomonadota</taxon>
        <taxon>Gammaproteobacteria</taxon>
        <taxon>Pseudomonadales</taxon>
        <taxon>Pseudomonadaceae</taxon>
        <taxon>Pseudomonas</taxon>
    </lineage>
</organism>
<dbReference type="GO" id="GO:0046872">
    <property type="term" value="F:metal ion binding"/>
    <property type="evidence" value="ECO:0007669"/>
    <property type="project" value="UniProtKB-KW"/>
</dbReference>
<dbReference type="PANTHER" id="PTHR42813">
    <property type="entry name" value="ZINC-TYPE ALCOHOL DEHYDROGENASE-LIKE"/>
    <property type="match status" value="1"/>
</dbReference>
<sequence>MTAVQRGDRVVIPFVIACGECFFCQRDLFASCDAFDKGLTFKMGQTHVQRYLPELLGHIETGRLQPEAISALLIGFAAGNCAACAGRRIGARPD</sequence>
<proteinExistence type="predicted"/>
<dbReference type="AlphaFoldDB" id="A0A5E7THX2"/>
<comment type="cofactor">
    <cofactor evidence="1">
        <name>Zn(2+)</name>
        <dbReference type="ChEBI" id="CHEBI:29105"/>
    </cofactor>
</comment>
<gene>
    <name evidence="4" type="ORF">PS928_02284</name>
</gene>
<dbReference type="EMBL" id="CABVJF010000007">
    <property type="protein sequence ID" value="VVP97929.1"/>
    <property type="molecule type" value="Genomic_DNA"/>
</dbReference>
<reference evidence="4 5" key="1">
    <citation type="submission" date="2019-09" db="EMBL/GenBank/DDBJ databases">
        <authorList>
            <person name="Chandra G."/>
            <person name="Truman W A."/>
        </authorList>
    </citation>
    <scope>NUCLEOTIDE SEQUENCE [LARGE SCALE GENOMIC DNA]</scope>
    <source>
        <strain evidence="4">PS928</strain>
    </source>
</reference>
<dbReference type="Gene3D" id="3.90.180.10">
    <property type="entry name" value="Medium-chain alcohol dehydrogenases, catalytic domain"/>
    <property type="match status" value="2"/>
</dbReference>
<protein>
    <submittedName>
        <fullName evidence="4">Uncharacterized protein</fullName>
    </submittedName>
</protein>
<evidence type="ECO:0000313" key="4">
    <source>
        <dbReference type="EMBL" id="VVP97929.1"/>
    </source>
</evidence>
<dbReference type="SUPFAM" id="SSF50129">
    <property type="entry name" value="GroES-like"/>
    <property type="match status" value="1"/>
</dbReference>
<evidence type="ECO:0000256" key="1">
    <source>
        <dbReference type="ARBA" id="ARBA00001947"/>
    </source>
</evidence>
<evidence type="ECO:0000313" key="5">
    <source>
        <dbReference type="Proteomes" id="UP000381378"/>
    </source>
</evidence>